<dbReference type="EMBL" id="QMPZ01000132">
    <property type="protein sequence ID" value="RLE07894.1"/>
    <property type="molecule type" value="Genomic_DNA"/>
</dbReference>
<evidence type="ECO:0000313" key="3">
    <source>
        <dbReference type="Proteomes" id="UP000279422"/>
    </source>
</evidence>
<protein>
    <recommendedName>
        <fullName evidence="4">Zinc ribbon domain-containing protein</fullName>
    </recommendedName>
</protein>
<reference evidence="2 3" key="1">
    <citation type="submission" date="2018-06" db="EMBL/GenBank/DDBJ databases">
        <title>Extensive metabolic versatility and redundancy in microbially diverse, dynamic hydrothermal sediments.</title>
        <authorList>
            <person name="Dombrowski N."/>
            <person name="Teske A."/>
            <person name="Baker B.J."/>
        </authorList>
    </citation>
    <scope>NUCLEOTIDE SEQUENCE [LARGE SCALE GENOMIC DNA]</scope>
    <source>
        <strain evidence="2">B47_G16</strain>
    </source>
</reference>
<keyword evidence="1" id="KW-0812">Transmembrane</keyword>
<evidence type="ECO:0008006" key="4">
    <source>
        <dbReference type="Google" id="ProtNLM"/>
    </source>
</evidence>
<comment type="caution">
    <text evidence="2">The sequence shown here is derived from an EMBL/GenBank/DDBJ whole genome shotgun (WGS) entry which is preliminary data.</text>
</comment>
<proteinExistence type="predicted"/>
<accession>A0A497E524</accession>
<sequence length="95" mass="10806">MWAIGILIPFLIGLWVAMDARKRGYSPLKAFGWFLGVWLLLIVFLPLYLILRSRSAGKASPGKDTYVCPYCGRLYKGKVLFCPYCGQRLEQDDSL</sequence>
<keyword evidence="1" id="KW-1133">Transmembrane helix</keyword>
<dbReference type="AlphaFoldDB" id="A0A497E524"/>
<dbReference type="Proteomes" id="UP000279422">
    <property type="component" value="Unassembled WGS sequence"/>
</dbReference>
<name>A0A497E524_UNCAE</name>
<organism evidence="2 3">
    <name type="scientific">Aerophobetes bacterium</name>
    <dbReference type="NCBI Taxonomy" id="2030807"/>
    <lineage>
        <taxon>Bacteria</taxon>
        <taxon>Candidatus Aerophobota</taxon>
    </lineage>
</organism>
<keyword evidence="1" id="KW-0472">Membrane</keyword>
<evidence type="ECO:0000313" key="2">
    <source>
        <dbReference type="EMBL" id="RLE07894.1"/>
    </source>
</evidence>
<feature type="transmembrane region" description="Helical" evidence="1">
    <location>
        <begin position="30"/>
        <end position="51"/>
    </location>
</feature>
<evidence type="ECO:0000256" key="1">
    <source>
        <dbReference type="SAM" id="Phobius"/>
    </source>
</evidence>
<gene>
    <name evidence="2" type="ORF">DRJ00_07270</name>
</gene>